<name>A0ABR6XHW4_9BURK</name>
<accession>A0ABR6XHW4</accession>
<dbReference type="EMBL" id="JACOFT010000004">
    <property type="protein sequence ID" value="MBC3812353.1"/>
    <property type="molecule type" value="Genomic_DNA"/>
</dbReference>
<protein>
    <submittedName>
        <fullName evidence="1">Uncharacterized protein</fullName>
    </submittedName>
</protein>
<dbReference type="Proteomes" id="UP000637632">
    <property type="component" value="Unassembled WGS sequence"/>
</dbReference>
<comment type="caution">
    <text evidence="1">The sequence shown here is derived from an EMBL/GenBank/DDBJ whole genome shotgun (WGS) entry which is preliminary data.</text>
</comment>
<gene>
    <name evidence="1" type="ORF">H8K26_12955</name>
</gene>
<reference evidence="1 2" key="1">
    <citation type="submission" date="2020-08" db="EMBL/GenBank/DDBJ databases">
        <title>Novel species isolated from subtropical streams in China.</title>
        <authorList>
            <person name="Lu H."/>
        </authorList>
    </citation>
    <scope>NUCLEOTIDE SEQUENCE [LARGE SCALE GENOMIC DNA]</scope>
    <source>
        <strain evidence="1 2">CCTCC AB 2015119</strain>
    </source>
</reference>
<evidence type="ECO:0000313" key="2">
    <source>
        <dbReference type="Proteomes" id="UP000637632"/>
    </source>
</evidence>
<organism evidence="1 2">
    <name type="scientific">Undibacterium aquatile</name>
    <dbReference type="NCBI Taxonomy" id="1537398"/>
    <lineage>
        <taxon>Bacteria</taxon>
        <taxon>Pseudomonadati</taxon>
        <taxon>Pseudomonadota</taxon>
        <taxon>Betaproteobacteria</taxon>
        <taxon>Burkholderiales</taxon>
        <taxon>Oxalobacteraceae</taxon>
        <taxon>Undibacterium</taxon>
    </lineage>
</organism>
<keyword evidence="2" id="KW-1185">Reference proteome</keyword>
<evidence type="ECO:0000313" key="1">
    <source>
        <dbReference type="EMBL" id="MBC3812353.1"/>
    </source>
</evidence>
<proteinExistence type="predicted"/>
<sequence>MATVTPKKVVSTPRTSVTKKVPVQKVAAASTAKKTVGVKTVAKVEAVVTPSARKPSTAKSLPQSEEKLKKPKLVRDSFTMPEAEYAVLGQVKKACLKAGIEVKKSQLLRIGLVLLNNTDIPNLRKLINDLSPLKAGRPKKEK</sequence>